<protein>
    <submittedName>
        <fullName evidence="1">Uncharacterized protein</fullName>
    </submittedName>
</protein>
<dbReference type="Proteomes" id="UP001162060">
    <property type="component" value="Unassembled WGS sequence"/>
</dbReference>
<accession>A0AAV1TEL9</accession>
<organism evidence="1 2">
    <name type="scientific">Peronospora matthiolae</name>
    <dbReference type="NCBI Taxonomy" id="2874970"/>
    <lineage>
        <taxon>Eukaryota</taxon>
        <taxon>Sar</taxon>
        <taxon>Stramenopiles</taxon>
        <taxon>Oomycota</taxon>
        <taxon>Peronosporomycetes</taxon>
        <taxon>Peronosporales</taxon>
        <taxon>Peronosporaceae</taxon>
        <taxon>Peronospora</taxon>
    </lineage>
</organism>
<dbReference type="EMBL" id="CAKLBY020000039">
    <property type="protein sequence ID" value="CAK7913351.1"/>
    <property type="molecule type" value="Genomic_DNA"/>
</dbReference>
<evidence type="ECO:0000313" key="2">
    <source>
        <dbReference type="Proteomes" id="UP001162060"/>
    </source>
</evidence>
<reference evidence="1" key="1">
    <citation type="submission" date="2024-01" db="EMBL/GenBank/DDBJ databases">
        <authorList>
            <person name="Webb A."/>
        </authorList>
    </citation>
    <scope>NUCLEOTIDE SEQUENCE</scope>
    <source>
        <strain evidence="1">Pm1</strain>
    </source>
</reference>
<sequence length="64" mass="7295">MWVAVRRNSSIQHAITEILGWEVSSKTASDERRRFERVAGYMCLPSKSREKGKRGDNGLICDVL</sequence>
<name>A0AAV1TEL9_9STRA</name>
<evidence type="ECO:0000313" key="1">
    <source>
        <dbReference type="EMBL" id="CAK7913351.1"/>
    </source>
</evidence>
<dbReference type="AlphaFoldDB" id="A0AAV1TEL9"/>
<comment type="caution">
    <text evidence="1">The sequence shown here is derived from an EMBL/GenBank/DDBJ whole genome shotgun (WGS) entry which is preliminary data.</text>
</comment>
<gene>
    <name evidence="1" type="ORF">PM001_LOCUS4740</name>
</gene>
<proteinExistence type="predicted"/>